<evidence type="ECO:0000313" key="2">
    <source>
        <dbReference type="Proteomes" id="UP000037755"/>
    </source>
</evidence>
<protein>
    <submittedName>
        <fullName evidence="1">Uncharacterized protein</fullName>
    </submittedName>
</protein>
<accession>A0A0M8MLD5</accession>
<organism evidence="1 2">
    <name type="scientific">Flavobacterium akiainvivens</name>
    <dbReference type="NCBI Taxonomy" id="1202724"/>
    <lineage>
        <taxon>Bacteria</taxon>
        <taxon>Pseudomonadati</taxon>
        <taxon>Bacteroidota</taxon>
        <taxon>Flavobacteriia</taxon>
        <taxon>Flavobacteriales</taxon>
        <taxon>Flavobacteriaceae</taxon>
        <taxon>Flavobacterium</taxon>
    </lineage>
</organism>
<proteinExistence type="predicted"/>
<comment type="caution">
    <text evidence="1">The sequence shown here is derived from an EMBL/GenBank/DDBJ whole genome shotgun (WGS) entry which is preliminary data.</text>
</comment>
<dbReference type="OrthoDB" id="840060at2"/>
<gene>
    <name evidence="1" type="ORF">AM493_19090</name>
</gene>
<reference evidence="1 2" key="1">
    <citation type="submission" date="2015-08" db="EMBL/GenBank/DDBJ databases">
        <title>Whole genome sequence of Flavobacterium akiainvivens IK-1T, from decaying Wikstroemia oahuensis, an endemic Hawaiian shrub.</title>
        <authorList>
            <person name="Wan X."/>
            <person name="Hou S."/>
            <person name="Saito J."/>
            <person name="Donachie S."/>
        </authorList>
    </citation>
    <scope>NUCLEOTIDE SEQUENCE [LARGE SCALE GENOMIC DNA]</scope>
    <source>
        <strain evidence="1 2">IK-1</strain>
    </source>
</reference>
<evidence type="ECO:0000313" key="1">
    <source>
        <dbReference type="EMBL" id="KOS07928.1"/>
    </source>
</evidence>
<dbReference type="Proteomes" id="UP000037755">
    <property type="component" value="Unassembled WGS sequence"/>
</dbReference>
<dbReference type="STRING" id="1202724.AM493_19090"/>
<sequence length="65" mass="7635">MPTSMFGYTKKVLENVSFDPKLFCKEVEKALKVLLPYDAEQLVKWLYKFTQSKPELQACLAYVER</sequence>
<dbReference type="EMBL" id="LIYD01000005">
    <property type="protein sequence ID" value="KOS07928.1"/>
    <property type="molecule type" value="Genomic_DNA"/>
</dbReference>
<dbReference type="RefSeq" id="WP_054409647.1">
    <property type="nucleotide sequence ID" value="NZ_FOYA01000002.1"/>
</dbReference>
<name>A0A0M8MLD5_9FLAO</name>
<keyword evidence="2" id="KW-1185">Reference proteome</keyword>
<dbReference type="PATRIC" id="fig|1202724.3.peg.3958"/>
<dbReference type="AlphaFoldDB" id="A0A0M8MLD5"/>